<dbReference type="EMBL" id="FNBE01000010">
    <property type="protein sequence ID" value="SDG27393.1"/>
    <property type="molecule type" value="Genomic_DNA"/>
</dbReference>
<dbReference type="SUPFAM" id="SSF53474">
    <property type="entry name" value="alpha/beta-Hydrolases"/>
    <property type="match status" value="1"/>
</dbReference>
<reference evidence="1 2" key="1">
    <citation type="submission" date="2016-10" db="EMBL/GenBank/DDBJ databases">
        <authorList>
            <person name="de Groot N.N."/>
        </authorList>
    </citation>
    <scope>NUCLEOTIDE SEQUENCE [LARGE SCALE GENOMIC DNA]</scope>
    <source>
        <strain evidence="1 2">CGMCC 4.3143</strain>
    </source>
</reference>
<gene>
    <name evidence="1" type="ORF">SAMN05216377_110121</name>
</gene>
<keyword evidence="2" id="KW-1185">Reference proteome</keyword>
<sequence>MRRILGVHGIGNYSYYRDNNKSVELATAAISARWAGAINTASTEQFDVSVAYYSHHLRRGQPQSVADVNLLDEGEQDLLVLWVDQLNRVSSVSQGSRTIRARQAADWLSRRFGPPARLFALMFCREVHAYLRHRDSPRRIAAREAVQEAIRKYRPEVIIAHSLGSVIAYEALHSEPNSEVDLFMTVGSPLAMPSVVLPRLYTEMNGNIRERPSNTRSWVNLADVGDIVAVPSSGLSGSFSGVQCDLPVTIGEWDFHTSEAYLRCPEVRAQLRLF</sequence>
<organism evidence="1 2">
    <name type="scientific">Pseudonocardia oroxyli</name>
    <dbReference type="NCBI Taxonomy" id="366584"/>
    <lineage>
        <taxon>Bacteria</taxon>
        <taxon>Bacillati</taxon>
        <taxon>Actinomycetota</taxon>
        <taxon>Actinomycetes</taxon>
        <taxon>Pseudonocardiales</taxon>
        <taxon>Pseudonocardiaceae</taxon>
        <taxon>Pseudonocardia</taxon>
    </lineage>
</organism>
<name>A0A1G7SWG9_PSEOR</name>
<evidence type="ECO:0000313" key="1">
    <source>
        <dbReference type="EMBL" id="SDG27393.1"/>
    </source>
</evidence>
<dbReference type="Proteomes" id="UP000198967">
    <property type="component" value="Unassembled WGS sequence"/>
</dbReference>
<proteinExistence type="predicted"/>
<dbReference type="STRING" id="366584.SAMN05216377_110121"/>
<evidence type="ECO:0000313" key="2">
    <source>
        <dbReference type="Proteomes" id="UP000198967"/>
    </source>
</evidence>
<dbReference type="InterPro" id="IPR029058">
    <property type="entry name" value="AB_hydrolase_fold"/>
</dbReference>
<accession>A0A1G7SWG9</accession>
<protein>
    <recommendedName>
        <fullName evidence="3">Serine peptidase</fullName>
    </recommendedName>
</protein>
<evidence type="ECO:0008006" key="3">
    <source>
        <dbReference type="Google" id="ProtNLM"/>
    </source>
</evidence>
<dbReference type="AlphaFoldDB" id="A0A1G7SWG9"/>